<dbReference type="PANTHER" id="PTHR45985">
    <property type="match status" value="1"/>
</dbReference>
<gene>
    <name evidence="3" type="primary">LOC101860303</name>
</gene>
<name>A0ABM1A9Z6_APLCA</name>
<dbReference type="InterPro" id="IPR052740">
    <property type="entry name" value="CE4"/>
</dbReference>
<proteinExistence type="predicted"/>
<accession>A0ABM1A9Z6</accession>
<feature type="domain" description="NodB homology" evidence="1">
    <location>
        <begin position="1"/>
        <end position="132"/>
    </location>
</feature>
<evidence type="ECO:0000313" key="2">
    <source>
        <dbReference type="Proteomes" id="UP000694888"/>
    </source>
</evidence>
<reference evidence="3" key="1">
    <citation type="submission" date="2025-08" db="UniProtKB">
        <authorList>
            <consortium name="RefSeq"/>
        </authorList>
    </citation>
    <scope>IDENTIFICATION</scope>
</reference>
<dbReference type="Gene3D" id="3.20.20.370">
    <property type="entry name" value="Glycoside hydrolase/deacetylase"/>
    <property type="match status" value="1"/>
</dbReference>
<dbReference type="SUPFAM" id="SSF88713">
    <property type="entry name" value="Glycoside hydrolase/deacetylase"/>
    <property type="match status" value="1"/>
</dbReference>
<organism evidence="2 3">
    <name type="scientific">Aplysia californica</name>
    <name type="common">California sea hare</name>
    <dbReference type="NCBI Taxonomy" id="6500"/>
    <lineage>
        <taxon>Eukaryota</taxon>
        <taxon>Metazoa</taxon>
        <taxon>Spiralia</taxon>
        <taxon>Lophotrochozoa</taxon>
        <taxon>Mollusca</taxon>
        <taxon>Gastropoda</taxon>
        <taxon>Heterobranchia</taxon>
        <taxon>Euthyneura</taxon>
        <taxon>Tectipleura</taxon>
        <taxon>Aplysiida</taxon>
        <taxon>Aplysioidea</taxon>
        <taxon>Aplysiidae</taxon>
        <taxon>Aplysia</taxon>
    </lineage>
</organism>
<dbReference type="InterPro" id="IPR002509">
    <property type="entry name" value="NODB_dom"/>
</dbReference>
<evidence type="ECO:0000313" key="3">
    <source>
        <dbReference type="RefSeq" id="XP_012943671.1"/>
    </source>
</evidence>
<dbReference type="InterPro" id="IPR011330">
    <property type="entry name" value="Glyco_hydro/deAcase_b/a-brl"/>
</dbReference>
<dbReference type="Proteomes" id="UP000694888">
    <property type="component" value="Unplaced"/>
</dbReference>
<dbReference type="RefSeq" id="XP_012943671.1">
    <property type="nucleotide sequence ID" value="XM_013088217.2"/>
</dbReference>
<keyword evidence="2" id="KW-1185">Reference proteome</keyword>
<dbReference type="Pfam" id="PF01522">
    <property type="entry name" value="Polysacc_deac_1"/>
    <property type="match status" value="1"/>
</dbReference>
<evidence type="ECO:0000259" key="1">
    <source>
        <dbReference type="Pfam" id="PF01522"/>
    </source>
</evidence>
<dbReference type="GeneID" id="101860303"/>
<protein>
    <submittedName>
        <fullName evidence="3">Chitin deacetylase 8</fullName>
    </submittedName>
</protein>
<sequence length="299" mass="35389">MLTFDDAVLQKHYDEYLSPLLIKNKYGLKNPTGCQGRATFYVSLAHTQFDLVKILFNHGSEIGCHTIDHVKLPRANSSYAEKEITKQIAYFKNKMKQKTNHKKLVDEIHGFRAPYLHVAGDLQFDVLRKSGYVYDSSILNNRIWRNKQPIWPYTLDYPVSSKECWNPPCNTKPYPQFWEIPLNALRDARGSACSMLDDCLVRKDNKRNTAEDWFMLLKNNFYDYFYEYRIPMPLYTHAALFDRDSSAYDGLVLFLKYVLEKKNVWMIQQKQLIQYLRRPISNNQMKKEYFACHERDSSK</sequence>
<dbReference type="PANTHER" id="PTHR45985:SF3">
    <property type="entry name" value="CHITIN DEACETYLASE-LIKE 4"/>
    <property type="match status" value="1"/>
</dbReference>